<dbReference type="AlphaFoldDB" id="G2QEM6"/>
<sequence>MGDRELAWIVVSGANSGSRIRDGHPTGVPRNFSASTLHPVGDGYLQILPSPFLHFHSVPPTVRYGAFEPHSCDGNPATHPPPLTVPDESANYHPPLNQPVTGLPSVPLIPSTAQRNLEPVLSDPPPCYAALAPSVLSSAAALQPSSAAPCPPLLPSQPRFTWELLLRPDSLAPPR</sequence>
<name>G2QEM6_THET4</name>
<dbReference type="GeneID" id="11507680"/>
<evidence type="ECO:0000313" key="2">
    <source>
        <dbReference type="Proteomes" id="UP000007322"/>
    </source>
</evidence>
<dbReference type="KEGG" id="mtm:MYCTH_2126809"/>
<dbReference type="Proteomes" id="UP000007322">
    <property type="component" value="Chromosome 3"/>
</dbReference>
<dbReference type="RefSeq" id="XP_003663054.1">
    <property type="nucleotide sequence ID" value="XM_003663006.1"/>
</dbReference>
<dbReference type="VEuPathDB" id="FungiDB:MYCTH_2126809"/>
<gene>
    <name evidence="1" type="ORF">MYCTH_2126809</name>
</gene>
<dbReference type="HOGENOM" id="CLU_1533617_0_0_1"/>
<keyword evidence="2" id="KW-1185">Reference proteome</keyword>
<organism evidence="1 2">
    <name type="scientific">Thermothelomyces thermophilus (strain ATCC 42464 / BCRC 31852 / DSM 1799)</name>
    <name type="common">Sporotrichum thermophile</name>
    <dbReference type="NCBI Taxonomy" id="573729"/>
    <lineage>
        <taxon>Eukaryota</taxon>
        <taxon>Fungi</taxon>
        <taxon>Dikarya</taxon>
        <taxon>Ascomycota</taxon>
        <taxon>Pezizomycotina</taxon>
        <taxon>Sordariomycetes</taxon>
        <taxon>Sordariomycetidae</taxon>
        <taxon>Sordariales</taxon>
        <taxon>Chaetomiaceae</taxon>
        <taxon>Thermothelomyces</taxon>
    </lineage>
</organism>
<protein>
    <submittedName>
        <fullName evidence="1">Uncharacterized protein</fullName>
    </submittedName>
</protein>
<reference evidence="1 2" key="1">
    <citation type="journal article" date="2011" name="Nat. Biotechnol.">
        <title>Comparative genomic analysis of the thermophilic biomass-degrading fungi Myceliophthora thermophila and Thielavia terrestris.</title>
        <authorList>
            <person name="Berka R.M."/>
            <person name="Grigoriev I.V."/>
            <person name="Otillar R."/>
            <person name="Salamov A."/>
            <person name="Grimwood J."/>
            <person name="Reid I."/>
            <person name="Ishmael N."/>
            <person name="John T."/>
            <person name="Darmond C."/>
            <person name="Moisan M.-C."/>
            <person name="Henrissat B."/>
            <person name="Coutinho P.M."/>
            <person name="Lombard V."/>
            <person name="Natvig D.O."/>
            <person name="Lindquist E."/>
            <person name="Schmutz J."/>
            <person name="Lucas S."/>
            <person name="Harris P."/>
            <person name="Powlowski J."/>
            <person name="Bellemare A."/>
            <person name="Taylor D."/>
            <person name="Butler G."/>
            <person name="de Vries R.P."/>
            <person name="Allijn I.E."/>
            <person name="van den Brink J."/>
            <person name="Ushinsky S."/>
            <person name="Storms R."/>
            <person name="Powell A.J."/>
            <person name="Paulsen I.T."/>
            <person name="Elbourne L.D.H."/>
            <person name="Baker S.E."/>
            <person name="Magnuson J."/>
            <person name="LaBoissiere S."/>
            <person name="Clutterbuck A.J."/>
            <person name="Martinez D."/>
            <person name="Wogulis M."/>
            <person name="de Leon A.L."/>
            <person name="Rey M.W."/>
            <person name="Tsang A."/>
        </authorList>
    </citation>
    <scope>NUCLEOTIDE SEQUENCE [LARGE SCALE GENOMIC DNA]</scope>
    <source>
        <strain evidence="2">ATCC 42464 / BCRC 31852 / DSM 1799</strain>
    </source>
</reference>
<accession>G2QEM6</accession>
<dbReference type="InParanoid" id="G2QEM6"/>
<evidence type="ECO:0000313" key="1">
    <source>
        <dbReference type="EMBL" id="AEO57809.1"/>
    </source>
</evidence>
<proteinExistence type="predicted"/>
<dbReference type="EMBL" id="CP003004">
    <property type="protein sequence ID" value="AEO57809.1"/>
    <property type="molecule type" value="Genomic_DNA"/>
</dbReference>